<reference evidence="7 8" key="1">
    <citation type="submission" date="2008-02" db="EMBL/GenBank/DDBJ databases">
        <title>Complete sequence of Shewanella woodyi ATCC 51908.</title>
        <authorList>
            <consortium name="US DOE Joint Genome Institute"/>
            <person name="Copeland A."/>
            <person name="Lucas S."/>
            <person name="Lapidus A."/>
            <person name="Glavina del Rio T."/>
            <person name="Dalin E."/>
            <person name="Tice H."/>
            <person name="Bruce D."/>
            <person name="Goodwin L."/>
            <person name="Pitluck S."/>
            <person name="Sims D."/>
            <person name="Brettin T."/>
            <person name="Detter J.C."/>
            <person name="Han C."/>
            <person name="Kuske C.R."/>
            <person name="Schmutz J."/>
            <person name="Larimer F."/>
            <person name="Land M."/>
            <person name="Hauser L."/>
            <person name="Kyrpides N."/>
            <person name="Lykidis A."/>
            <person name="Zhao J.-S."/>
            <person name="Richardson P."/>
        </authorList>
    </citation>
    <scope>NUCLEOTIDE SEQUENCE [LARGE SCALE GENOMIC DNA]</scope>
    <source>
        <strain evidence="8">ATCC 51908 / MS32</strain>
    </source>
</reference>
<dbReference type="InterPro" id="IPR006665">
    <property type="entry name" value="OmpA-like"/>
</dbReference>
<organism evidence="7 8">
    <name type="scientific">Shewanella woodyi (strain ATCC 51908 / MS32)</name>
    <dbReference type="NCBI Taxonomy" id="392500"/>
    <lineage>
        <taxon>Bacteria</taxon>
        <taxon>Pseudomonadati</taxon>
        <taxon>Pseudomonadota</taxon>
        <taxon>Gammaproteobacteria</taxon>
        <taxon>Alteromonadales</taxon>
        <taxon>Shewanellaceae</taxon>
        <taxon>Shewanella</taxon>
    </lineage>
</organism>
<keyword evidence="8" id="KW-1185">Reference proteome</keyword>
<dbReference type="PROSITE" id="PS51123">
    <property type="entry name" value="OMPA_2"/>
    <property type="match status" value="1"/>
</dbReference>
<evidence type="ECO:0000256" key="4">
    <source>
        <dbReference type="PROSITE-ProRule" id="PRU00473"/>
    </source>
</evidence>
<keyword evidence="2 4" id="KW-0472">Membrane</keyword>
<dbReference type="InterPro" id="IPR036737">
    <property type="entry name" value="OmpA-like_sf"/>
</dbReference>
<dbReference type="InterPro" id="IPR050330">
    <property type="entry name" value="Bact_OuterMem_StrucFunc"/>
</dbReference>
<dbReference type="eggNOG" id="COG2885">
    <property type="taxonomic scope" value="Bacteria"/>
</dbReference>
<evidence type="ECO:0000256" key="3">
    <source>
        <dbReference type="ARBA" id="ARBA00023237"/>
    </source>
</evidence>
<proteinExistence type="predicted"/>
<feature type="domain" description="OmpA-like" evidence="6">
    <location>
        <begin position="378"/>
        <end position="496"/>
    </location>
</feature>
<name>B1KE45_SHEWM</name>
<dbReference type="PRINTS" id="PR01021">
    <property type="entry name" value="OMPADOMAIN"/>
</dbReference>
<dbReference type="Pfam" id="PF16234">
    <property type="entry name" value="DUF4892"/>
    <property type="match status" value="1"/>
</dbReference>
<dbReference type="KEGG" id="swd:Swoo_0736"/>
<dbReference type="Proteomes" id="UP000002168">
    <property type="component" value="Chromosome"/>
</dbReference>
<dbReference type="Pfam" id="PF00691">
    <property type="entry name" value="OmpA"/>
    <property type="match status" value="1"/>
</dbReference>
<keyword evidence="3" id="KW-0998">Cell outer membrane</keyword>
<dbReference type="STRING" id="392500.Swoo_0736"/>
<dbReference type="HOGENOM" id="CLU_567294_0_0_6"/>
<evidence type="ECO:0000256" key="2">
    <source>
        <dbReference type="ARBA" id="ARBA00023136"/>
    </source>
</evidence>
<dbReference type="Gene3D" id="3.30.1330.60">
    <property type="entry name" value="OmpA-like domain"/>
    <property type="match status" value="1"/>
</dbReference>
<dbReference type="EMBL" id="CP000961">
    <property type="protein sequence ID" value="ACA85031.1"/>
    <property type="molecule type" value="Genomic_DNA"/>
</dbReference>
<dbReference type="GO" id="GO:0009279">
    <property type="term" value="C:cell outer membrane"/>
    <property type="evidence" value="ECO:0007669"/>
    <property type="project" value="UniProtKB-SubCell"/>
</dbReference>
<dbReference type="InterPro" id="IPR006664">
    <property type="entry name" value="OMP_bac"/>
</dbReference>
<evidence type="ECO:0000313" key="7">
    <source>
        <dbReference type="EMBL" id="ACA85031.1"/>
    </source>
</evidence>
<dbReference type="PANTHER" id="PTHR30329:SF21">
    <property type="entry name" value="LIPOPROTEIN YIAD-RELATED"/>
    <property type="match status" value="1"/>
</dbReference>
<dbReference type="InterPro" id="IPR032608">
    <property type="entry name" value="DUF4892"/>
</dbReference>
<evidence type="ECO:0000313" key="8">
    <source>
        <dbReference type="Proteomes" id="UP000002168"/>
    </source>
</evidence>
<evidence type="ECO:0000259" key="6">
    <source>
        <dbReference type="PROSITE" id="PS51123"/>
    </source>
</evidence>
<dbReference type="SUPFAM" id="SSF103088">
    <property type="entry name" value="OmpA-like"/>
    <property type="match status" value="1"/>
</dbReference>
<gene>
    <name evidence="7" type="ordered locus">Swoo_0736</name>
</gene>
<dbReference type="CDD" id="cd07185">
    <property type="entry name" value="OmpA_C-like"/>
    <property type="match status" value="1"/>
</dbReference>
<evidence type="ECO:0000256" key="5">
    <source>
        <dbReference type="SAM" id="MobiDB-lite"/>
    </source>
</evidence>
<accession>B1KE45</accession>
<dbReference type="PANTHER" id="PTHR30329">
    <property type="entry name" value="STATOR ELEMENT OF FLAGELLAR MOTOR COMPLEX"/>
    <property type="match status" value="1"/>
</dbReference>
<protein>
    <submittedName>
        <fullName evidence="7">OmpA/MotB domain protein</fullName>
    </submittedName>
</protein>
<dbReference type="AlphaFoldDB" id="B1KE45"/>
<sequence length="497" mass="56233" precursor="true">MIKFLTGAKSPLFVESHPMLRVGFNLLLAASVIFSYQALAETQLFKPLAEAKVDEKANRHFSHYPLLTGLDKSKYLTEQVSGKLSRISYELPVSFEPIHVVNNYKTQIIKLDGTLLFECTGKECGKKDKLQKQIRPLNTIPKNQPALLTAKLTLDKKQLYLSLYAASWHKGTSLQLDTVEVIPEPLDLIEVNQAYLGSEIAQTQFKDRSNKDERNSKDHPMIKRLPGAYITDYEQYDFGQTKVITGINKKKHQVKTLEGRITDISYDLPRNYSEYEVNANYKVALTQLGFTPLFNCQGKECGGKSKVYQNIKTLAHIGRDESQFYSLYRLERPQGNVYAMTYIIGFEDGLWGEIKLIEETQLIDDRVAIDLEGLTDKMAETGHVALDGLLFEFDSDKMLPEAKAVVKVVASYLKSHPKQRFYVIGHTDDQGKQSYNQLLSDKRAKAVVKQLTTAHQIPKDQLTGKGVGEYSPVANNSNEAGQKLNRRVELVLRSDQQ</sequence>
<feature type="region of interest" description="Disordered" evidence="5">
    <location>
        <begin position="460"/>
        <end position="497"/>
    </location>
</feature>
<feature type="compositionally biased region" description="Basic and acidic residues" evidence="5">
    <location>
        <begin position="486"/>
        <end position="497"/>
    </location>
</feature>
<evidence type="ECO:0000256" key="1">
    <source>
        <dbReference type="ARBA" id="ARBA00004442"/>
    </source>
</evidence>
<comment type="subcellular location">
    <subcellularLocation>
        <location evidence="1">Cell outer membrane</location>
    </subcellularLocation>
</comment>